<dbReference type="EMBL" id="FNHL01000001">
    <property type="protein sequence ID" value="SDL97048.1"/>
    <property type="molecule type" value="Genomic_DNA"/>
</dbReference>
<sequence length="76" mass="8043">MAGRYGNLDYPRLTKTSFAFGVALFALGALGHVAGPALFGPLPAWESVLFTDMEMIGVAIALVSPFLFGILLPLTE</sequence>
<evidence type="ECO:0008006" key="4">
    <source>
        <dbReference type="Google" id="ProtNLM"/>
    </source>
</evidence>
<evidence type="ECO:0000313" key="3">
    <source>
        <dbReference type="Proteomes" id="UP000199451"/>
    </source>
</evidence>
<accession>A0A1G9PE50</accession>
<gene>
    <name evidence="2" type="ORF">SAMN04487949_0350</name>
</gene>
<reference evidence="3" key="1">
    <citation type="submission" date="2016-10" db="EMBL/GenBank/DDBJ databases">
        <authorList>
            <person name="Varghese N."/>
            <person name="Submissions S."/>
        </authorList>
    </citation>
    <scope>NUCLEOTIDE SEQUENCE [LARGE SCALE GENOMIC DNA]</scope>
    <source>
        <strain evidence="3">CGMCC 1.10119</strain>
    </source>
</reference>
<keyword evidence="3" id="KW-1185">Reference proteome</keyword>
<keyword evidence="1" id="KW-0812">Transmembrane</keyword>
<evidence type="ECO:0000313" key="2">
    <source>
        <dbReference type="EMBL" id="SDL97048.1"/>
    </source>
</evidence>
<dbReference type="STRING" id="660521.SAMN04487949_0350"/>
<evidence type="ECO:0000256" key="1">
    <source>
        <dbReference type="SAM" id="Phobius"/>
    </source>
</evidence>
<feature type="transmembrane region" description="Helical" evidence="1">
    <location>
        <begin position="55"/>
        <end position="74"/>
    </location>
</feature>
<keyword evidence="1" id="KW-0472">Membrane</keyword>
<dbReference type="Pfam" id="PF25259">
    <property type="entry name" value="DUF7860"/>
    <property type="match status" value="1"/>
</dbReference>
<keyword evidence="1" id="KW-1133">Transmembrane helix</keyword>
<dbReference type="AlphaFoldDB" id="A0A1G9PE50"/>
<dbReference type="RefSeq" id="WP_089693464.1">
    <property type="nucleotide sequence ID" value="NZ_FNHL01000001.1"/>
</dbReference>
<organism evidence="2 3">
    <name type="scientific">Halogranum gelatinilyticum</name>
    <dbReference type="NCBI Taxonomy" id="660521"/>
    <lineage>
        <taxon>Archaea</taxon>
        <taxon>Methanobacteriati</taxon>
        <taxon>Methanobacteriota</taxon>
        <taxon>Stenosarchaea group</taxon>
        <taxon>Halobacteria</taxon>
        <taxon>Halobacteriales</taxon>
        <taxon>Haloferacaceae</taxon>
    </lineage>
</organism>
<proteinExistence type="predicted"/>
<dbReference type="Proteomes" id="UP000199451">
    <property type="component" value="Unassembled WGS sequence"/>
</dbReference>
<dbReference type="InterPro" id="IPR057182">
    <property type="entry name" value="DUF7860"/>
</dbReference>
<dbReference type="OrthoDB" id="201415at2157"/>
<protein>
    <recommendedName>
        <fullName evidence="4">Major facilitator superfamily (MFS) profile domain-containing protein</fullName>
    </recommendedName>
</protein>
<name>A0A1G9PE50_9EURY</name>